<dbReference type="SUPFAM" id="SSF50965">
    <property type="entry name" value="Galactose oxidase, central domain"/>
    <property type="match status" value="1"/>
</dbReference>
<evidence type="ECO:0000313" key="2">
    <source>
        <dbReference type="Proteomes" id="UP000636709"/>
    </source>
</evidence>
<name>A0A835BM39_9POAL</name>
<accession>A0A835BM39</accession>
<dbReference type="PANTHER" id="PTHR33085:SF96">
    <property type="entry name" value="OS08G0271800 PROTEIN"/>
    <property type="match status" value="1"/>
</dbReference>
<reference evidence="1" key="1">
    <citation type="submission" date="2020-07" db="EMBL/GenBank/DDBJ databases">
        <title>Genome sequence and genetic diversity analysis of an under-domesticated orphan crop, white fonio (Digitaria exilis).</title>
        <authorList>
            <person name="Bennetzen J.L."/>
            <person name="Chen S."/>
            <person name="Ma X."/>
            <person name="Wang X."/>
            <person name="Yssel A.E.J."/>
            <person name="Chaluvadi S.R."/>
            <person name="Johnson M."/>
            <person name="Gangashetty P."/>
            <person name="Hamidou F."/>
            <person name="Sanogo M.D."/>
            <person name="Zwaenepoel A."/>
            <person name="Wallace J."/>
            <person name="Van De Peer Y."/>
            <person name="Van Deynze A."/>
        </authorList>
    </citation>
    <scope>NUCLEOTIDE SEQUENCE</scope>
    <source>
        <tissue evidence="1">Leaves</tissue>
    </source>
</reference>
<dbReference type="AlphaFoldDB" id="A0A835BM39"/>
<comment type="caution">
    <text evidence="1">The sequence shown here is derived from an EMBL/GenBank/DDBJ whole genome shotgun (WGS) entry which is preliminary data.</text>
</comment>
<dbReference type="InterPro" id="IPR012871">
    <property type="entry name" value="DUF1668_ORYSA"/>
</dbReference>
<organism evidence="1 2">
    <name type="scientific">Digitaria exilis</name>
    <dbReference type="NCBI Taxonomy" id="1010633"/>
    <lineage>
        <taxon>Eukaryota</taxon>
        <taxon>Viridiplantae</taxon>
        <taxon>Streptophyta</taxon>
        <taxon>Embryophyta</taxon>
        <taxon>Tracheophyta</taxon>
        <taxon>Spermatophyta</taxon>
        <taxon>Magnoliopsida</taxon>
        <taxon>Liliopsida</taxon>
        <taxon>Poales</taxon>
        <taxon>Poaceae</taxon>
        <taxon>PACMAD clade</taxon>
        <taxon>Panicoideae</taxon>
        <taxon>Panicodae</taxon>
        <taxon>Paniceae</taxon>
        <taxon>Anthephorinae</taxon>
        <taxon>Digitaria</taxon>
    </lineage>
</organism>
<dbReference type="PANTHER" id="PTHR33085">
    <property type="entry name" value="OS12G0113100 PROTEIN-RELATED"/>
    <property type="match status" value="1"/>
</dbReference>
<proteinExistence type="predicted"/>
<dbReference type="InterPro" id="IPR011043">
    <property type="entry name" value="Gal_Oxase/kelch_b-propeller"/>
</dbReference>
<gene>
    <name evidence="1" type="ORF">HU200_033686</name>
</gene>
<protein>
    <submittedName>
        <fullName evidence="1">Uncharacterized protein</fullName>
    </submittedName>
</protein>
<sequence length="343" mass="38544">MQFNATDAAAVMAAAQILWPRHDAQRRRRHLYIAVDDWRKRFSVYKLDLFEDGYPEPQANQQTRHRRLPSPTIRLEFSDIDKSAPLVAIGSKIVACSSRKDGLTVIYDVDTGGQAIAHCSPKNVLHREWCQAAMVAGRDTLYAFVCSLYHHGTGELHFLEGVPDLDSNGGGDTTKLLSWRTSPLPLPFKLETGYGRVSRYAVHPGGKTISVSVLGEHNLPLGTYSYDTESHEWTHQGAWMLPFHWPPIWKLCDDSLVSGLTCLSAKLVSVGGGYFCFVEIGPRQGVDMRCCVGDGDKCELRVTTFRARYGKNGQLQITDRRLAHSYVLSRYEKMGYAIKAFWM</sequence>
<keyword evidence="2" id="KW-1185">Reference proteome</keyword>
<evidence type="ECO:0000313" key="1">
    <source>
        <dbReference type="EMBL" id="KAF8701356.1"/>
    </source>
</evidence>
<dbReference type="Pfam" id="PF07893">
    <property type="entry name" value="DUF1668"/>
    <property type="match status" value="2"/>
</dbReference>
<dbReference type="EMBL" id="JACEFO010001809">
    <property type="protein sequence ID" value="KAF8701356.1"/>
    <property type="molecule type" value="Genomic_DNA"/>
</dbReference>
<dbReference type="Proteomes" id="UP000636709">
    <property type="component" value="Unassembled WGS sequence"/>
</dbReference>